<dbReference type="InterPro" id="IPR050790">
    <property type="entry name" value="ExbB/TolQ_transport"/>
</dbReference>
<evidence type="ECO:0000256" key="1">
    <source>
        <dbReference type="ARBA" id="ARBA00004651"/>
    </source>
</evidence>
<feature type="transmembrane region" description="Helical" evidence="7">
    <location>
        <begin position="20"/>
        <end position="38"/>
    </location>
</feature>
<dbReference type="Pfam" id="PF01618">
    <property type="entry name" value="MotA_ExbB"/>
    <property type="match status" value="1"/>
</dbReference>
<dbReference type="PANTHER" id="PTHR30625:SF11">
    <property type="entry name" value="MOTA_TOLQ_EXBB PROTON CHANNEL DOMAIN-CONTAINING PROTEIN"/>
    <property type="match status" value="1"/>
</dbReference>
<comment type="subcellular location">
    <subcellularLocation>
        <location evidence="1">Cell membrane</location>
        <topology evidence="1">Multi-pass membrane protein</topology>
    </subcellularLocation>
    <subcellularLocation>
        <location evidence="6">Membrane</location>
        <topology evidence="6">Multi-pass membrane protein</topology>
    </subcellularLocation>
</comment>
<keyword evidence="5 7" id="KW-0472">Membrane</keyword>
<dbReference type="InterPro" id="IPR002898">
    <property type="entry name" value="MotA_ExbB_proton_chnl"/>
</dbReference>
<keyword evidence="4 7" id="KW-1133">Transmembrane helix</keyword>
<dbReference type="PANTHER" id="PTHR30625">
    <property type="entry name" value="PROTEIN TOLQ"/>
    <property type="match status" value="1"/>
</dbReference>
<evidence type="ECO:0000256" key="2">
    <source>
        <dbReference type="ARBA" id="ARBA00022475"/>
    </source>
</evidence>
<evidence type="ECO:0000256" key="7">
    <source>
        <dbReference type="SAM" id="Phobius"/>
    </source>
</evidence>
<evidence type="ECO:0000256" key="5">
    <source>
        <dbReference type="ARBA" id="ARBA00023136"/>
    </source>
</evidence>
<evidence type="ECO:0000313" key="9">
    <source>
        <dbReference type="EMBL" id="PID55583.1"/>
    </source>
</evidence>
<organism evidence="9 10">
    <name type="scientific">candidate division KSB3 bacterium</name>
    <dbReference type="NCBI Taxonomy" id="2044937"/>
    <lineage>
        <taxon>Bacteria</taxon>
        <taxon>candidate division KSB3</taxon>
    </lineage>
</organism>
<evidence type="ECO:0000256" key="4">
    <source>
        <dbReference type="ARBA" id="ARBA00022989"/>
    </source>
</evidence>
<accession>A0A2G6E0F8</accession>
<comment type="caution">
    <text evidence="9">The sequence shown here is derived from an EMBL/GenBank/DDBJ whole genome shotgun (WGS) entry which is preliminary data.</text>
</comment>
<comment type="similarity">
    <text evidence="6">Belongs to the exbB/tolQ family.</text>
</comment>
<keyword evidence="2" id="KW-1003">Cell membrane</keyword>
<dbReference type="GO" id="GO:0005886">
    <property type="term" value="C:plasma membrane"/>
    <property type="evidence" value="ECO:0007669"/>
    <property type="project" value="UniProtKB-SubCell"/>
</dbReference>
<feature type="domain" description="MotA/TolQ/ExbB proton channel" evidence="8">
    <location>
        <begin position="83"/>
        <end position="198"/>
    </location>
</feature>
<keyword evidence="6" id="KW-0653">Protein transport</keyword>
<proteinExistence type="inferred from homology"/>
<dbReference type="AlphaFoldDB" id="A0A2G6E0F8"/>
<feature type="transmembrane region" description="Helical" evidence="7">
    <location>
        <begin position="122"/>
        <end position="142"/>
    </location>
</feature>
<gene>
    <name evidence="9" type="ORF">CSB45_15290</name>
</gene>
<reference evidence="9 10" key="1">
    <citation type="submission" date="2017-10" db="EMBL/GenBank/DDBJ databases">
        <title>Novel microbial diversity and functional potential in the marine mammal oral microbiome.</title>
        <authorList>
            <person name="Dudek N.K."/>
            <person name="Sun C.L."/>
            <person name="Burstein D."/>
            <person name="Kantor R.S."/>
            <person name="Aliaga Goltsman D.S."/>
            <person name="Bik E.M."/>
            <person name="Thomas B.C."/>
            <person name="Banfield J.F."/>
            <person name="Relman D.A."/>
        </authorList>
    </citation>
    <scope>NUCLEOTIDE SEQUENCE [LARGE SCALE GENOMIC DNA]</scope>
    <source>
        <strain evidence="9">DOLZORAL124_49_17</strain>
    </source>
</reference>
<dbReference type="GO" id="GO:0017038">
    <property type="term" value="P:protein import"/>
    <property type="evidence" value="ECO:0007669"/>
    <property type="project" value="TreeGrafter"/>
</dbReference>
<dbReference type="Proteomes" id="UP000229740">
    <property type="component" value="Unassembled WGS sequence"/>
</dbReference>
<evidence type="ECO:0000256" key="6">
    <source>
        <dbReference type="RuleBase" id="RU004057"/>
    </source>
</evidence>
<name>A0A2G6E0F8_9BACT</name>
<evidence type="ECO:0000259" key="8">
    <source>
        <dbReference type="Pfam" id="PF01618"/>
    </source>
</evidence>
<evidence type="ECO:0000313" key="10">
    <source>
        <dbReference type="Proteomes" id="UP000229740"/>
    </source>
</evidence>
<protein>
    <submittedName>
        <fullName evidence="9">Biopolymer transporter ExbB</fullName>
    </submittedName>
</protein>
<evidence type="ECO:0000256" key="3">
    <source>
        <dbReference type="ARBA" id="ARBA00022692"/>
    </source>
</evidence>
<keyword evidence="3 7" id="KW-0812">Transmembrane</keyword>
<feature type="transmembrane region" description="Helical" evidence="7">
    <location>
        <begin position="162"/>
        <end position="185"/>
    </location>
</feature>
<keyword evidence="6" id="KW-0813">Transport</keyword>
<dbReference type="EMBL" id="PDPS01000061">
    <property type="protein sequence ID" value="PID55583.1"/>
    <property type="molecule type" value="Genomic_DNA"/>
</dbReference>
<sequence length="214" mass="23908">MTEAVLHHIEFIVRFLAKGGVLMIPIVLISLISVALMIERIWYYHRARCQVEPLYGQVSSFVKQKQFDEAIALCDQYRRAVVPRALHCVLANRNRPTEDIEKLISAFGTRELKKLSHYVRSLGVLGNVTPLIGLLGTVVGMVKVFMKIADLNGNVNPSVLAGGIWEALLTTAAGLTVAIPVVMLYHHFENTVDTFAFQIKNYSLELIELCAEDD</sequence>